<dbReference type="Pfam" id="PF00201">
    <property type="entry name" value="UDPGT"/>
    <property type="match status" value="1"/>
</dbReference>
<dbReference type="SUPFAM" id="SSF53756">
    <property type="entry name" value="UDP-Glycosyltransferase/glycogen phosphorylase"/>
    <property type="match status" value="1"/>
</dbReference>
<evidence type="ECO:0000256" key="1">
    <source>
        <dbReference type="ARBA" id="ARBA00022676"/>
    </source>
</evidence>
<proteinExistence type="predicted"/>
<dbReference type="PANTHER" id="PTHR48049">
    <property type="entry name" value="GLYCOSYLTRANSFERASE"/>
    <property type="match status" value="1"/>
</dbReference>
<dbReference type="InterPro" id="IPR002213">
    <property type="entry name" value="UDP_glucos_trans"/>
</dbReference>
<name>A0A6L2KS32_TANCI</name>
<dbReference type="EMBL" id="BKCJ010002774">
    <property type="protein sequence ID" value="GEU50835.1"/>
    <property type="molecule type" value="Genomic_DNA"/>
</dbReference>
<protein>
    <submittedName>
        <fullName evidence="3">UDP-glycosyltransferase 91A1-like</fullName>
    </submittedName>
</protein>
<dbReference type="AlphaFoldDB" id="A0A6L2KS32"/>
<gene>
    <name evidence="3" type="ORF">Tci_022813</name>
</gene>
<accession>A0A6L2KS32</accession>
<reference evidence="3" key="1">
    <citation type="journal article" date="2019" name="Sci. Rep.">
        <title>Draft genome of Tanacetum cinerariifolium, the natural source of mosquito coil.</title>
        <authorList>
            <person name="Yamashiro T."/>
            <person name="Shiraishi A."/>
            <person name="Satake H."/>
            <person name="Nakayama K."/>
        </authorList>
    </citation>
    <scope>NUCLEOTIDE SEQUENCE</scope>
</reference>
<evidence type="ECO:0000256" key="2">
    <source>
        <dbReference type="ARBA" id="ARBA00022679"/>
    </source>
</evidence>
<dbReference type="FunFam" id="3.40.50.2000:FF:000088">
    <property type="entry name" value="Glycosyltransferase"/>
    <property type="match status" value="1"/>
</dbReference>
<dbReference type="CDD" id="cd03784">
    <property type="entry name" value="GT1_Gtf-like"/>
    <property type="match status" value="1"/>
</dbReference>
<dbReference type="GO" id="GO:0035251">
    <property type="term" value="F:UDP-glucosyltransferase activity"/>
    <property type="evidence" value="ECO:0007669"/>
    <property type="project" value="InterPro"/>
</dbReference>
<keyword evidence="1" id="KW-0328">Glycosyltransferase</keyword>
<organism evidence="3">
    <name type="scientific">Tanacetum cinerariifolium</name>
    <name type="common">Dalmatian daisy</name>
    <name type="synonym">Chrysanthemum cinerariifolium</name>
    <dbReference type="NCBI Taxonomy" id="118510"/>
    <lineage>
        <taxon>Eukaryota</taxon>
        <taxon>Viridiplantae</taxon>
        <taxon>Streptophyta</taxon>
        <taxon>Embryophyta</taxon>
        <taxon>Tracheophyta</taxon>
        <taxon>Spermatophyta</taxon>
        <taxon>Magnoliopsida</taxon>
        <taxon>eudicotyledons</taxon>
        <taxon>Gunneridae</taxon>
        <taxon>Pentapetalae</taxon>
        <taxon>asterids</taxon>
        <taxon>campanulids</taxon>
        <taxon>Asterales</taxon>
        <taxon>Asteraceae</taxon>
        <taxon>Asteroideae</taxon>
        <taxon>Anthemideae</taxon>
        <taxon>Anthemidinae</taxon>
        <taxon>Tanacetum</taxon>
    </lineage>
</organism>
<dbReference type="Gene3D" id="3.40.50.2000">
    <property type="entry name" value="Glycogen Phosphorylase B"/>
    <property type="match status" value="2"/>
</dbReference>
<sequence>MAENSNGNLHIAMLPWLAFGHIIPFLELAKLIAIKGHKISFLSTPRNIDRLPQIPQTLNSCINFVKIDLPKVENLPENAEATKDIPLDTVKYLKIACDRLQQPIADFIKASSPDWIICDFHTHWLGPLAAKHGVRMAYFSVFPPVFLGFFGSPDVLMYGCDGRRTPEEFIKRPKWVSFESEVGPSLFHLTRTRKNVRDGEEHVRDTYRLGVTINACDTVVVRNSLDYEPNWLNLLRELYQKPVIPAGLLPATASEDDNVSWQDTRSEDDNASWQDTREWLDKHEKGSIVYNAFGTETKPSQYELTQLALGLEMCGLPFYWVLIDQRGSSDDEVIELPHGFEERTCERGIVCRSWAPQFKILSHDSVGGLLIHSGMSSAVEGLQLGKPLVLLPLLMDQGLIASYLVEK</sequence>
<dbReference type="PANTHER" id="PTHR48049:SF160">
    <property type="entry name" value="UDP-GLYCOSYLTRANSFERASE 91A1"/>
    <property type="match status" value="1"/>
</dbReference>
<evidence type="ECO:0000313" key="3">
    <source>
        <dbReference type="EMBL" id="GEU50835.1"/>
    </source>
</evidence>
<dbReference type="InterPro" id="IPR050481">
    <property type="entry name" value="UDP-glycosyltransf_plant"/>
</dbReference>
<comment type="caution">
    <text evidence="3">The sequence shown here is derived from an EMBL/GenBank/DDBJ whole genome shotgun (WGS) entry which is preliminary data.</text>
</comment>
<keyword evidence="2 3" id="KW-0808">Transferase</keyword>